<dbReference type="GO" id="GO:0009279">
    <property type="term" value="C:cell outer membrane"/>
    <property type="evidence" value="ECO:0007669"/>
    <property type="project" value="UniProtKB-SubCell"/>
</dbReference>
<dbReference type="Pfam" id="PF07715">
    <property type="entry name" value="Plug"/>
    <property type="match status" value="1"/>
</dbReference>
<dbReference type="Pfam" id="PF00593">
    <property type="entry name" value="TonB_dep_Rec_b-barrel"/>
    <property type="match status" value="1"/>
</dbReference>
<dbReference type="InterPro" id="IPR008969">
    <property type="entry name" value="CarboxyPept-like_regulatory"/>
</dbReference>
<dbReference type="Gene3D" id="2.60.40.1120">
    <property type="entry name" value="Carboxypeptidase-like, regulatory domain"/>
    <property type="match status" value="1"/>
</dbReference>
<proteinExistence type="predicted"/>
<keyword evidence="2" id="KW-0472">Membrane</keyword>
<feature type="domain" description="TonB-dependent receptor-like beta-barrel" evidence="4">
    <location>
        <begin position="559"/>
        <end position="1043"/>
    </location>
</feature>
<evidence type="ECO:0000256" key="1">
    <source>
        <dbReference type="ARBA" id="ARBA00004442"/>
    </source>
</evidence>
<evidence type="ECO:0000259" key="5">
    <source>
        <dbReference type="Pfam" id="PF07715"/>
    </source>
</evidence>
<evidence type="ECO:0000256" key="2">
    <source>
        <dbReference type="ARBA" id="ARBA00023136"/>
    </source>
</evidence>
<dbReference type="Gene3D" id="2.40.170.20">
    <property type="entry name" value="TonB-dependent receptor, beta-barrel domain"/>
    <property type="match status" value="1"/>
</dbReference>
<dbReference type="SUPFAM" id="SSF49464">
    <property type="entry name" value="Carboxypeptidase regulatory domain-like"/>
    <property type="match status" value="1"/>
</dbReference>
<evidence type="ECO:0000259" key="4">
    <source>
        <dbReference type="Pfam" id="PF00593"/>
    </source>
</evidence>
<comment type="subcellular location">
    <subcellularLocation>
        <location evidence="1">Cell outer membrane</location>
    </subcellularLocation>
</comment>
<dbReference type="InterPro" id="IPR036942">
    <property type="entry name" value="Beta-barrel_TonB_sf"/>
</dbReference>
<accession>E6PHE7</accession>
<organism evidence="6">
    <name type="scientific">mine drainage metagenome</name>
    <dbReference type="NCBI Taxonomy" id="410659"/>
    <lineage>
        <taxon>unclassified sequences</taxon>
        <taxon>metagenomes</taxon>
        <taxon>ecological metagenomes</taxon>
    </lineage>
</organism>
<evidence type="ECO:0000313" key="6">
    <source>
        <dbReference type="EMBL" id="CBH75885.1"/>
    </source>
</evidence>
<reference evidence="6" key="1">
    <citation type="submission" date="2009-10" db="EMBL/GenBank/DDBJ databases">
        <title>Diversity of trophic interactions inside an arsenic-rich microbial ecosystem.</title>
        <authorList>
            <person name="Bertin P.N."/>
            <person name="Heinrich-Salmeron A."/>
            <person name="Pelletier E."/>
            <person name="Goulhen-Chollet F."/>
            <person name="Arsene-Ploetze F."/>
            <person name="Gallien S."/>
            <person name="Calteau A."/>
            <person name="Vallenet D."/>
            <person name="Casiot C."/>
            <person name="Chane-Woon-Ming B."/>
            <person name="Giloteaux L."/>
            <person name="Barakat M."/>
            <person name="Bonnefoy V."/>
            <person name="Bruneel O."/>
            <person name="Chandler M."/>
            <person name="Cleiss J."/>
            <person name="Duran R."/>
            <person name="Elbaz-Poulichet F."/>
            <person name="Fonknechten N."/>
            <person name="Lauga B."/>
            <person name="Mornico D."/>
            <person name="Ortet P."/>
            <person name="Schaeffer C."/>
            <person name="Siguier P."/>
            <person name="Alexander Thil Smith A."/>
            <person name="Van Dorsselaer A."/>
            <person name="Weissenbach J."/>
            <person name="Medigue C."/>
            <person name="Le Paslier D."/>
        </authorList>
    </citation>
    <scope>NUCLEOTIDE SEQUENCE</scope>
</reference>
<gene>
    <name evidence="6" type="ORF">CARN1_1052</name>
</gene>
<keyword evidence="3" id="KW-0998">Cell outer membrane</keyword>
<name>E6PHE7_9ZZZZ</name>
<evidence type="ECO:0000256" key="3">
    <source>
        <dbReference type="ARBA" id="ARBA00023237"/>
    </source>
</evidence>
<feature type="domain" description="TonB-dependent receptor plug" evidence="5">
    <location>
        <begin position="160"/>
        <end position="242"/>
    </location>
</feature>
<comment type="caution">
    <text evidence="6">The sequence shown here is derived from an EMBL/GenBank/DDBJ whole genome shotgun (WGS) entry which is preliminary data.</text>
</comment>
<dbReference type="Pfam" id="PF13620">
    <property type="entry name" value="CarboxypepD_reg"/>
    <property type="match status" value="1"/>
</dbReference>
<protein>
    <recommendedName>
        <fullName evidence="7">TonB-dependent receptor-like beta-barrel domain-containing protein</fullName>
    </recommendedName>
</protein>
<dbReference type="EMBL" id="CABL01000017">
    <property type="protein sequence ID" value="CBH75885.1"/>
    <property type="molecule type" value="Genomic_DNA"/>
</dbReference>
<dbReference type="InterPro" id="IPR000531">
    <property type="entry name" value="Beta-barrel_TonB"/>
</dbReference>
<evidence type="ECO:0008006" key="7">
    <source>
        <dbReference type="Google" id="ProtNLM"/>
    </source>
</evidence>
<dbReference type="InterPro" id="IPR012910">
    <property type="entry name" value="Plug_dom"/>
</dbReference>
<dbReference type="SUPFAM" id="SSF56935">
    <property type="entry name" value="Porins"/>
    <property type="match status" value="1"/>
</dbReference>
<sequence>MKYQRTLRRVAVALMLLVAFLFQGTWALAGTTGGLNGTVTDTKGAPVVGAVVIATSPSQVATVTTDSHGHFSFLSLSPDTYTVTVSKADFNTASLAGVTVFADQDYTLSMVLSPELKTIATVRSIAAGNLVKPGTVSSVYSVNPASQAAQTASAGGYNLNSAFSALYNEPGVQGPIGAYGWGQTFFIRGSAYSQAGYEFDGVPVNRAFDNYNASSLSTFGQQELQVYTGGSPAGASSPTLAGFINQVIRTGTYPGYGHAKLGLGAPGFYHQLNVEAGGATPDRLFSYYIGVGGYNQLYHFTNNQDGGNISNNGNNPYAITGQSTIGWSPAAFALATTRGPWGQCLASGLAPANSAFVGGTPMCATFAPTTTGLNQVSPATQGDRETVMNFHFGIPHKRDAGRDDIQILFDDFSLPTLYGNNINATGNLSQINAFAAPYYYALGILNGASTSNPISNLCAAAPILATFNAPGVNDACATGTPSVAPVGYGDGFVMAPGTTFGESAGTATVVPYYYPFSPTNRALNAPISPTLQDSIINNGSIVKLQYQRNINERSFARIFGYTFYSDWLQSSPYGLAALDFAPVLPTNLITAADYELSTHTRGLGFEYSNQINDKNLLTFHANYTTATAIRWNNFQAFQDSALYVGAFGLNQPTNLASFNGGVAQCYHTADGSVGSCFSGATAGSYTQPTAVFATANPCGAGLLAGSAACTNGAQMIVTAPAAAGYRSNVTPAFTNFSLQDQFQPNRRLALNIGVRFEQYTYNLENTNTVQNQFWFSAAANTYCYWSASGQPAEATPNAVTPLSPIQTTYMPAGGQPGVCYNPKTGAPYTDPVQGTALHPNGAAATVAGSTFNTQLFSPVSIPSITKSAFSPRIGGTYTVSPDTVIRFSLGRYTQPTETAFEQYSGPAGAFLAQSLFTHFWGLGFRTPVHDNPLETSNNADISLERHIRGTDLNFRITPFYRFTKNQLVSVSLGGNFASGVNAATQKSSGVEVALQKGDPSHSGWSGQIAYTFTSVREKFSTLSNGSNAIAYINNYIAAFNGLTKAGGGSACYTPATTNPGAPAACSATTINNPYYSMNEQSLLSQSNYYPVYTNSPPGSVGSNYTTQNAPNQFAGFVNYRKKRFDIALDGILQEGARYGSPLDFIGYDPRYCGANQAAIAGTDTPGNANYQSCSNNPALASMLAVPNPLSGSFNGLGQYRNPWQLNIGANLSYEFSKRVSGTVTIANIINRCFGGNTPSGSLYTPGTINCGWSSNGSYISNYYYGSSPSQASNYSGAGGSYLPWLNQPYLPLSNGLPIQAYFQLNVKL</sequence>